<dbReference type="Pfam" id="PF01370">
    <property type="entry name" value="Epimerase"/>
    <property type="match status" value="1"/>
</dbReference>
<keyword evidence="3" id="KW-1185">Reference proteome</keyword>
<evidence type="ECO:0000313" key="3">
    <source>
        <dbReference type="Proteomes" id="UP000759443"/>
    </source>
</evidence>
<dbReference type="EMBL" id="JAGGJU010000007">
    <property type="protein sequence ID" value="MBP1851408.1"/>
    <property type="molecule type" value="Genomic_DNA"/>
</dbReference>
<sequence>MTLSNLPPLVTVFGGSGFVGRHVVRALAQRGYRIRVAVRRPDLAYFLQPLGNMGQISFVQANLRYRNSVDAAVRGADHVVNCVGILFESGRNSFDSVQDFGARAVAEATRAAGARLTHISAIGADTKAESIYAASKGRAEEAIGSILPDAVIVRPSIVFGPEDSFFNKFAAMARIAPALPLIGGGKTRFQPVYVENVAEAVARSVDGLVQPGIYELGGKDVLTFRQCMEMMLAATNRRNRLVSLPFSIASMIGSIASMIPLIKPPLTSDQVTLLKRDNVVSDEAIASGHTLEGLGIQPMALGSVLPSYMVQYRPFGQYSGSGKAA</sequence>
<accession>A0ABS4E0E1</accession>
<protein>
    <submittedName>
        <fullName evidence="2">NADH dehydrogenase</fullName>
    </submittedName>
</protein>
<gene>
    <name evidence="2" type="ORF">J2Z17_002853</name>
</gene>
<proteinExistence type="predicted"/>
<evidence type="ECO:0000313" key="2">
    <source>
        <dbReference type="EMBL" id="MBP1851408.1"/>
    </source>
</evidence>
<dbReference type="InterPro" id="IPR036291">
    <property type="entry name" value="NAD(P)-bd_dom_sf"/>
</dbReference>
<dbReference type="Gene3D" id="3.40.50.720">
    <property type="entry name" value="NAD(P)-binding Rossmann-like Domain"/>
    <property type="match status" value="1"/>
</dbReference>
<dbReference type="RefSeq" id="WP_209946081.1">
    <property type="nucleotide sequence ID" value="NZ_JAGGJU010000007.1"/>
</dbReference>
<name>A0ABS4E0E1_9HYPH</name>
<dbReference type="InterPro" id="IPR051207">
    <property type="entry name" value="ComplexI_NDUFA9_subunit"/>
</dbReference>
<dbReference type="CDD" id="cd05271">
    <property type="entry name" value="NDUFA9_like_SDR_a"/>
    <property type="match status" value="1"/>
</dbReference>
<comment type="caution">
    <text evidence="2">The sequence shown here is derived from an EMBL/GenBank/DDBJ whole genome shotgun (WGS) entry which is preliminary data.</text>
</comment>
<dbReference type="SUPFAM" id="SSF51735">
    <property type="entry name" value="NAD(P)-binding Rossmann-fold domains"/>
    <property type="match status" value="1"/>
</dbReference>
<reference evidence="2 3" key="1">
    <citation type="submission" date="2021-03" db="EMBL/GenBank/DDBJ databases">
        <title>Genomic Encyclopedia of Type Strains, Phase IV (KMG-IV): sequencing the most valuable type-strain genomes for metagenomic binning, comparative biology and taxonomic classification.</title>
        <authorList>
            <person name="Goeker M."/>
        </authorList>
    </citation>
    <scope>NUCLEOTIDE SEQUENCE [LARGE SCALE GENOMIC DNA]</scope>
    <source>
        <strain evidence="2 3">DSM 21600</strain>
    </source>
</reference>
<dbReference type="InterPro" id="IPR001509">
    <property type="entry name" value="Epimerase_deHydtase"/>
</dbReference>
<dbReference type="Proteomes" id="UP000759443">
    <property type="component" value="Unassembled WGS sequence"/>
</dbReference>
<evidence type="ECO:0000259" key="1">
    <source>
        <dbReference type="Pfam" id="PF01370"/>
    </source>
</evidence>
<feature type="domain" description="NAD-dependent epimerase/dehydratase" evidence="1">
    <location>
        <begin position="10"/>
        <end position="217"/>
    </location>
</feature>
<dbReference type="PANTHER" id="PTHR12126">
    <property type="entry name" value="NADH-UBIQUINONE OXIDOREDUCTASE 39 KDA SUBUNIT-RELATED"/>
    <property type="match status" value="1"/>
</dbReference>
<organism evidence="2 3">
    <name type="scientific">Rhizobium halophytocola</name>
    <dbReference type="NCBI Taxonomy" id="735519"/>
    <lineage>
        <taxon>Bacteria</taxon>
        <taxon>Pseudomonadati</taxon>
        <taxon>Pseudomonadota</taxon>
        <taxon>Alphaproteobacteria</taxon>
        <taxon>Hyphomicrobiales</taxon>
        <taxon>Rhizobiaceae</taxon>
        <taxon>Rhizobium/Agrobacterium group</taxon>
        <taxon>Rhizobium</taxon>
    </lineage>
</organism>
<dbReference type="PANTHER" id="PTHR12126:SF11">
    <property type="entry name" value="NADH DEHYDROGENASE [UBIQUINONE] 1 ALPHA SUBCOMPLEX SUBUNIT 9, MITOCHONDRIAL"/>
    <property type="match status" value="1"/>
</dbReference>